<evidence type="ECO:0000313" key="1">
    <source>
        <dbReference type="EMBL" id="BBA35516.1"/>
    </source>
</evidence>
<dbReference type="AlphaFoldDB" id="A0A250KVG3"/>
<name>A0A250KVG3_9GAMM</name>
<dbReference type="EMBL" id="AP017928">
    <property type="protein sequence ID" value="BBA35516.1"/>
    <property type="molecule type" value="Genomic_DNA"/>
</dbReference>
<sequence length="54" mass="6557">MKQVYFLTITILTTIGLGDQIETLSTLHKPNLWIFRHWQYHFFSMISEFLNLLR</sequence>
<gene>
    <name evidence="1" type="ORF">sS8_3579</name>
</gene>
<evidence type="ECO:0008006" key="3">
    <source>
        <dbReference type="Google" id="ProtNLM"/>
    </source>
</evidence>
<dbReference type="Proteomes" id="UP000266313">
    <property type="component" value="Chromosome"/>
</dbReference>
<evidence type="ECO:0000313" key="2">
    <source>
        <dbReference type="Proteomes" id="UP000266313"/>
    </source>
</evidence>
<proteinExistence type="predicted"/>
<keyword evidence="2" id="KW-1185">Reference proteome</keyword>
<reference evidence="1 2" key="1">
    <citation type="submission" date="2016-12" db="EMBL/GenBank/DDBJ databases">
        <title>Genome sequencing of Methylocaldum marinum.</title>
        <authorList>
            <person name="Takeuchi M."/>
            <person name="Kamagata Y."/>
            <person name="Hiraoka S."/>
            <person name="Oshima K."/>
            <person name="Hattori M."/>
            <person name="Iwasaki W."/>
        </authorList>
    </citation>
    <scope>NUCLEOTIDE SEQUENCE [LARGE SCALE GENOMIC DNA]</scope>
    <source>
        <strain evidence="1 2">S8</strain>
    </source>
</reference>
<dbReference type="KEGG" id="mmai:sS8_3579"/>
<accession>A0A250KVG3</accession>
<organism evidence="1 2">
    <name type="scientific">Methylocaldum marinum</name>
    <dbReference type="NCBI Taxonomy" id="1432792"/>
    <lineage>
        <taxon>Bacteria</taxon>
        <taxon>Pseudomonadati</taxon>
        <taxon>Pseudomonadota</taxon>
        <taxon>Gammaproteobacteria</taxon>
        <taxon>Methylococcales</taxon>
        <taxon>Methylococcaceae</taxon>
        <taxon>Methylocaldum</taxon>
    </lineage>
</organism>
<protein>
    <recommendedName>
        <fullName evidence="3">Potassium channel domain-containing protein</fullName>
    </recommendedName>
</protein>